<protein>
    <submittedName>
        <fullName evidence="1">Uncharacterized protein</fullName>
    </submittedName>
</protein>
<dbReference type="HOGENOM" id="CLU_769605_0_0_1"/>
<accession>K2R6T8</accession>
<organism evidence="1 2">
    <name type="scientific">Macrophomina phaseolina (strain MS6)</name>
    <name type="common">Charcoal rot fungus</name>
    <dbReference type="NCBI Taxonomy" id="1126212"/>
    <lineage>
        <taxon>Eukaryota</taxon>
        <taxon>Fungi</taxon>
        <taxon>Dikarya</taxon>
        <taxon>Ascomycota</taxon>
        <taxon>Pezizomycotina</taxon>
        <taxon>Dothideomycetes</taxon>
        <taxon>Dothideomycetes incertae sedis</taxon>
        <taxon>Botryosphaeriales</taxon>
        <taxon>Botryosphaeriaceae</taxon>
        <taxon>Macrophomina</taxon>
    </lineage>
</organism>
<dbReference type="VEuPathDB" id="FungiDB:MPH_12930"/>
<evidence type="ECO:0000313" key="1">
    <source>
        <dbReference type="EMBL" id="EKG09968.1"/>
    </source>
</evidence>
<gene>
    <name evidence="1" type="ORF">MPH_12930</name>
</gene>
<sequence length="360" mass="41299">MRRTFFAQLQMKSCSAAIGYIKSTKDCKIYIGASQTLERGRKPPARRQSFVSLSSSNSTDCFPSQRRYESAPPDFETVLKFNLKNPTGTCRQILDQLQKKYVEYKEFSKNEVRVAIEGPQWKQLSHEDFRVADLVIVEGCKSKSAIFRATLARRNLAKQFEAWERANHQESRVDQLVKDLNTSKRGNRRMASFARQQPFRDVLAAQRGIQFGTKFLVIERRLGIAGISTLLAFLPELCWRLKYQDIADLVMFLHDPRWENVLELAQSCTSWFERCETAYSEQGRSVAVKRTADSTYAESRKRQRATFDIPDENPGIRPLLGQNLTETRLSTTAMERLLEAAILSESLYPILPLVLILIPV</sequence>
<evidence type="ECO:0000313" key="2">
    <source>
        <dbReference type="Proteomes" id="UP000007129"/>
    </source>
</evidence>
<dbReference type="Proteomes" id="UP000007129">
    <property type="component" value="Unassembled WGS sequence"/>
</dbReference>
<proteinExistence type="predicted"/>
<comment type="caution">
    <text evidence="1">The sequence shown here is derived from an EMBL/GenBank/DDBJ whole genome shotgun (WGS) entry which is preliminary data.</text>
</comment>
<dbReference type="OrthoDB" id="4367723at2759"/>
<dbReference type="EMBL" id="AHHD01000541">
    <property type="protein sequence ID" value="EKG09968.1"/>
    <property type="molecule type" value="Genomic_DNA"/>
</dbReference>
<dbReference type="AlphaFoldDB" id="K2R6T8"/>
<dbReference type="STRING" id="1126212.K2R6T8"/>
<name>K2R6T8_MACPH</name>
<dbReference type="InParanoid" id="K2R6T8"/>
<dbReference type="eggNOG" id="ENOG502R9TP">
    <property type="taxonomic scope" value="Eukaryota"/>
</dbReference>
<reference evidence="1 2" key="1">
    <citation type="journal article" date="2012" name="BMC Genomics">
        <title>Tools to kill: Genome of one of the most destructive plant pathogenic fungi Macrophomina phaseolina.</title>
        <authorList>
            <person name="Islam M.S."/>
            <person name="Haque M.S."/>
            <person name="Islam M.M."/>
            <person name="Emdad E.M."/>
            <person name="Halim A."/>
            <person name="Hossen Q.M.M."/>
            <person name="Hossain M.Z."/>
            <person name="Ahmed B."/>
            <person name="Rahim S."/>
            <person name="Rahman M.S."/>
            <person name="Alam M.M."/>
            <person name="Hou S."/>
            <person name="Wan X."/>
            <person name="Saito J.A."/>
            <person name="Alam M."/>
        </authorList>
    </citation>
    <scope>NUCLEOTIDE SEQUENCE [LARGE SCALE GENOMIC DNA]</scope>
    <source>
        <strain evidence="1 2">MS6</strain>
    </source>
</reference>